<dbReference type="EC" id="3.1.4.-" evidence="4"/>
<evidence type="ECO:0000313" key="7">
    <source>
        <dbReference type="Proteomes" id="UP000003688"/>
    </source>
</evidence>
<keyword evidence="3" id="KW-0378">Hydrolase</keyword>
<evidence type="ECO:0000256" key="3">
    <source>
        <dbReference type="ARBA" id="ARBA00022801"/>
    </source>
</evidence>
<evidence type="ECO:0000256" key="4">
    <source>
        <dbReference type="RuleBase" id="RU362039"/>
    </source>
</evidence>
<dbReference type="InterPro" id="IPR000979">
    <property type="entry name" value="Phosphodiesterase_MJ0936/Vps29"/>
</dbReference>
<comment type="similarity">
    <text evidence="1 4">Belongs to the metallophosphoesterase superfamily. YfcE family.</text>
</comment>
<dbReference type="STRING" id="320771.Cflav_PD5043"/>
<dbReference type="Pfam" id="PF12850">
    <property type="entry name" value="Metallophos_2"/>
    <property type="match status" value="1"/>
</dbReference>
<feature type="domain" description="Calcineurin-like phosphoesterase" evidence="5">
    <location>
        <begin position="1"/>
        <end position="143"/>
    </location>
</feature>
<dbReference type="AlphaFoldDB" id="B9XBU0"/>
<keyword evidence="2 4" id="KW-0479">Metal-binding</keyword>
<dbReference type="OrthoDB" id="9800565at2"/>
<protein>
    <recommendedName>
        <fullName evidence="4">Phosphoesterase</fullName>
        <ecNumber evidence="4">3.1.4.-</ecNumber>
    </recommendedName>
</protein>
<reference evidence="6 7" key="1">
    <citation type="journal article" date="2011" name="J. Bacteriol.">
        <title>Genome sequence of 'Pedosphaera parvula' Ellin514, an aerobic Verrucomicrobial isolate from pasture soil.</title>
        <authorList>
            <person name="Kant R."/>
            <person name="van Passel M.W."/>
            <person name="Sangwan P."/>
            <person name="Palva A."/>
            <person name="Lucas S."/>
            <person name="Copeland A."/>
            <person name="Lapidus A."/>
            <person name="Glavina Del Rio T."/>
            <person name="Dalin E."/>
            <person name="Tice H."/>
            <person name="Bruce D."/>
            <person name="Goodwin L."/>
            <person name="Pitluck S."/>
            <person name="Chertkov O."/>
            <person name="Larimer F.W."/>
            <person name="Land M.L."/>
            <person name="Hauser L."/>
            <person name="Brettin T.S."/>
            <person name="Detter J.C."/>
            <person name="Han S."/>
            <person name="de Vos W.M."/>
            <person name="Janssen P.H."/>
            <person name="Smidt H."/>
        </authorList>
    </citation>
    <scope>NUCLEOTIDE SEQUENCE [LARGE SCALE GENOMIC DNA]</scope>
    <source>
        <strain evidence="6 7">Ellin514</strain>
    </source>
</reference>
<dbReference type="InterPro" id="IPR020935">
    <property type="entry name" value="PdiEstase_YfcE_CS"/>
</dbReference>
<dbReference type="InterPro" id="IPR024654">
    <property type="entry name" value="Calcineurin-like_PHP_lpxH"/>
</dbReference>
<evidence type="ECO:0000256" key="1">
    <source>
        <dbReference type="ARBA" id="ARBA00008950"/>
    </source>
</evidence>
<dbReference type="NCBIfam" id="TIGR00040">
    <property type="entry name" value="yfcE"/>
    <property type="match status" value="1"/>
</dbReference>
<dbReference type="SUPFAM" id="SSF56300">
    <property type="entry name" value="Metallo-dependent phosphatases"/>
    <property type="match status" value="1"/>
</dbReference>
<dbReference type="InterPro" id="IPR029052">
    <property type="entry name" value="Metallo-depent_PP-like"/>
</dbReference>
<evidence type="ECO:0000259" key="5">
    <source>
        <dbReference type="Pfam" id="PF12850"/>
    </source>
</evidence>
<dbReference type="EMBL" id="ABOX02000004">
    <property type="protein sequence ID" value="EEF62408.1"/>
    <property type="molecule type" value="Genomic_DNA"/>
</dbReference>
<evidence type="ECO:0000313" key="6">
    <source>
        <dbReference type="EMBL" id="EEF62408.1"/>
    </source>
</evidence>
<dbReference type="GO" id="GO:0046872">
    <property type="term" value="F:metal ion binding"/>
    <property type="evidence" value="ECO:0007669"/>
    <property type="project" value="UniProtKB-KW"/>
</dbReference>
<evidence type="ECO:0000256" key="2">
    <source>
        <dbReference type="ARBA" id="ARBA00022723"/>
    </source>
</evidence>
<dbReference type="Gene3D" id="3.60.21.10">
    <property type="match status" value="1"/>
</dbReference>
<sequence>MKIGIISDTHNFFDPKIPKIFKGVDHILHAGDIGQPQIIHQLESIAPVTAVLGNTDVGLHYRQTEVVKLGGRKFLVHHIVDAQRPSEVLQRRLSRENPDVVVFGHTHKPFNELIGHTLYFNPGSAGKKRFSLPRTLAILHCDAKGIRPEYFDL</sequence>
<gene>
    <name evidence="6" type="ORF">Cflav_PD5043</name>
</gene>
<dbReference type="RefSeq" id="WP_007413288.1">
    <property type="nucleotide sequence ID" value="NZ_ABOX02000004.1"/>
</dbReference>
<dbReference type="PROSITE" id="PS01269">
    <property type="entry name" value="UPF0025"/>
    <property type="match status" value="1"/>
</dbReference>
<dbReference type="Proteomes" id="UP000003688">
    <property type="component" value="Unassembled WGS sequence"/>
</dbReference>
<dbReference type="PANTHER" id="PTHR11124">
    <property type="entry name" value="VACUOLAR SORTING PROTEIN VPS29"/>
    <property type="match status" value="1"/>
</dbReference>
<keyword evidence="7" id="KW-1185">Reference proteome</keyword>
<proteinExistence type="inferred from homology"/>
<name>B9XBU0_PEDPL</name>
<dbReference type="GO" id="GO:0016787">
    <property type="term" value="F:hydrolase activity"/>
    <property type="evidence" value="ECO:0007669"/>
    <property type="project" value="UniProtKB-UniRule"/>
</dbReference>
<accession>B9XBU0</accession>
<organism evidence="6 7">
    <name type="scientific">Pedosphaera parvula (strain Ellin514)</name>
    <dbReference type="NCBI Taxonomy" id="320771"/>
    <lineage>
        <taxon>Bacteria</taxon>
        <taxon>Pseudomonadati</taxon>
        <taxon>Verrucomicrobiota</taxon>
        <taxon>Pedosphaerae</taxon>
        <taxon>Pedosphaerales</taxon>
        <taxon>Pedosphaeraceae</taxon>
        <taxon>Pedosphaera</taxon>
    </lineage>
</organism>
<comment type="cofactor">
    <cofactor evidence="4">
        <name>a divalent metal cation</name>
        <dbReference type="ChEBI" id="CHEBI:60240"/>
    </cofactor>
</comment>
<comment type="caution">
    <text evidence="6">The sequence shown here is derived from an EMBL/GenBank/DDBJ whole genome shotgun (WGS) entry which is preliminary data.</text>
</comment>